<sequence>MNRTIASTAGESTLHGTVPGGPGTDPLSWDWDRLHDLVQQRLGRLRQGVLAEEPAARCEVGRTSTPGFPLFSCLAFYHLDGGDFDPIVAGLTIFRPAGDVRVEGELSGDESGHVYFDDGCTLRVAAEPGAVERAVVAIADRLADQSRIVIDAIRRRIPQAVER</sequence>
<dbReference type="OrthoDB" id="66275at2"/>
<evidence type="ECO:0000313" key="2">
    <source>
        <dbReference type="EMBL" id="QEH38310.1"/>
    </source>
</evidence>
<feature type="region of interest" description="Disordered" evidence="1">
    <location>
        <begin position="1"/>
        <end position="22"/>
    </location>
</feature>
<name>A0A5B9WEJ8_9BACT</name>
<evidence type="ECO:0000313" key="3">
    <source>
        <dbReference type="Proteomes" id="UP000324233"/>
    </source>
</evidence>
<proteinExistence type="predicted"/>
<dbReference type="KEGG" id="agv:OJF2_69110"/>
<gene>
    <name evidence="2" type="ORF">OJF2_69110</name>
</gene>
<reference evidence="2 3" key="1">
    <citation type="submission" date="2019-08" db="EMBL/GenBank/DDBJ databases">
        <title>Deep-cultivation of Planctomycetes and their phenomic and genomic characterization uncovers novel biology.</title>
        <authorList>
            <person name="Wiegand S."/>
            <person name="Jogler M."/>
            <person name="Boedeker C."/>
            <person name="Pinto D."/>
            <person name="Vollmers J."/>
            <person name="Rivas-Marin E."/>
            <person name="Kohn T."/>
            <person name="Peeters S.H."/>
            <person name="Heuer A."/>
            <person name="Rast P."/>
            <person name="Oberbeckmann S."/>
            <person name="Bunk B."/>
            <person name="Jeske O."/>
            <person name="Meyerdierks A."/>
            <person name="Storesund J.E."/>
            <person name="Kallscheuer N."/>
            <person name="Luecker S."/>
            <person name="Lage O.M."/>
            <person name="Pohl T."/>
            <person name="Merkel B.J."/>
            <person name="Hornburger P."/>
            <person name="Mueller R.-W."/>
            <person name="Bruemmer F."/>
            <person name="Labrenz M."/>
            <person name="Spormann A.M."/>
            <person name="Op den Camp H."/>
            <person name="Overmann J."/>
            <person name="Amann R."/>
            <person name="Jetten M.S.M."/>
            <person name="Mascher T."/>
            <person name="Medema M.H."/>
            <person name="Devos D.P."/>
            <person name="Kaster A.-K."/>
            <person name="Ovreas L."/>
            <person name="Rohde M."/>
            <person name="Galperin M.Y."/>
            <person name="Jogler C."/>
        </authorList>
    </citation>
    <scope>NUCLEOTIDE SEQUENCE [LARGE SCALE GENOMIC DNA]</scope>
    <source>
        <strain evidence="2 3">OJF2</strain>
    </source>
</reference>
<dbReference type="Proteomes" id="UP000324233">
    <property type="component" value="Chromosome"/>
</dbReference>
<feature type="compositionally biased region" description="Polar residues" evidence="1">
    <location>
        <begin position="1"/>
        <end position="15"/>
    </location>
</feature>
<accession>A0A5B9WEJ8</accession>
<evidence type="ECO:0000256" key="1">
    <source>
        <dbReference type="SAM" id="MobiDB-lite"/>
    </source>
</evidence>
<keyword evidence="3" id="KW-1185">Reference proteome</keyword>
<organism evidence="2 3">
    <name type="scientific">Aquisphaera giovannonii</name>
    <dbReference type="NCBI Taxonomy" id="406548"/>
    <lineage>
        <taxon>Bacteria</taxon>
        <taxon>Pseudomonadati</taxon>
        <taxon>Planctomycetota</taxon>
        <taxon>Planctomycetia</taxon>
        <taxon>Isosphaerales</taxon>
        <taxon>Isosphaeraceae</taxon>
        <taxon>Aquisphaera</taxon>
    </lineage>
</organism>
<dbReference type="EMBL" id="CP042997">
    <property type="protein sequence ID" value="QEH38310.1"/>
    <property type="molecule type" value="Genomic_DNA"/>
</dbReference>
<protein>
    <submittedName>
        <fullName evidence="2">Uncharacterized protein</fullName>
    </submittedName>
</protein>
<dbReference type="AlphaFoldDB" id="A0A5B9WEJ8"/>
<dbReference type="RefSeq" id="WP_148597765.1">
    <property type="nucleotide sequence ID" value="NZ_CP042997.1"/>
</dbReference>